<evidence type="ECO:0000313" key="3">
    <source>
        <dbReference type="WBParaSite" id="SBAD_0000300701-mRNA-1"/>
    </source>
</evidence>
<reference evidence="1 2" key="2">
    <citation type="submission" date="2018-11" db="EMBL/GenBank/DDBJ databases">
        <authorList>
            <consortium name="Pathogen Informatics"/>
        </authorList>
    </citation>
    <scope>NUCLEOTIDE SEQUENCE [LARGE SCALE GENOMIC DNA]</scope>
</reference>
<evidence type="ECO:0000313" key="2">
    <source>
        <dbReference type="Proteomes" id="UP000270296"/>
    </source>
</evidence>
<dbReference type="Proteomes" id="UP000270296">
    <property type="component" value="Unassembled WGS sequence"/>
</dbReference>
<dbReference type="EMBL" id="UZAM01007449">
    <property type="protein sequence ID" value="VDO99202.1"/>
    <property type="molecule type" value="Genomic_DNA"/>
</dbReference>
<evidence type="ECO:0000313" key="1">
    <source>
        <dbReference type="EMBL" id="VDO99202.1"/>
    </source>
</evidence>
<dbReference type="AlphaFoldDB" id="A0A183IGX3"/>
<name>A0A183IGX3_9BILA</name>
<keyword evidence="2" id="KW-1185">Reference proteome</keyword>
<protein>
    <submittedName>
        <fullName evidence="1 3">Uncharacterized protein</fullName>
    </submittedName>
</protein>
<accession>A0A183IGX3</accession>
<gene>
    <name evidence="1" type="ORF">SBAD_LOCUS2868</name>
</gene>
<sequence>MRKVHLSLRSTFNSEYPPRRLFNVGAINEEPAVRRRSRRSAGREEEQVQLRRRSRRSVLRTRCSKSLIILAGGNGNVQVVVRAKTAVRAKLFPNQFLLLQRVVTAPSPPAYLPTGRRRRCIALDTVIIRRLVDKLFPTCHS</sequence>
<organism evidence="3">
    <name type="scientific">Soboliphyme baturini</name>
    <dbReference type="NCBI Taxonomy" id="241478"/>
    <lineage>
        <taxon>Eukaryota</taxon>
        <taxon>Metazoa</taxon>
        <taxon>Ecdysozoa</taxon>
        <taxon>Nematoda</taxon>
        <taxon>Enoplea</taxon>
        <taxon>Dorylaimia</taxon>
        <taxon>Dioctophymatida</taxon>
        <taxon>Dioctophymatoidea</taxon>
        <taxon>Soboliphymatidae</taxon>
        <taxon>Soboliphyme</taxon>
    </lineage>
</organism>
<reference evidence="3" key="1">
    <citation type="submission" date="2016-06" db="UniProtKB">
        <authorList>
            <consortium name="WormBaseParasite"/>
        </authorList>
    </citation>
    <scope>IDENTIFICATION</scope>
</reference>
<proteinExistence type="predicted"/>
<dbReference type="WBParaSite" id="SBAD_0000300701-mRNA-1">
    <property type="protein sequence ID" value="SBAD_0000300701-mRNA-1"/>
    <property type="gene ID" value="SBAD_0000300701"/>
</dbReference>